<dbReference type="AlphaFoldDB" id="W6UMW0"/>
<proteinExistence type="predicted"/>
<accession>W6UMW0</accession>
<dbReference type="EMBL" id="APAU02000207">
    <property type="protein sequence ID" value="EUB54834.1"/>
    <property type="molecule type" value="Genomic_DNA"/>
</dbReference>
<comment type="caution">
    <text evidence="1">The sequence shown here is derived from an EMBL/GenBank/DDBJ whole genome shotgun (WGS) entry which is preliminary data.</text>
</comment>
<dbReference type="GeneID" id="36346014"/>
<protein>
    <submittedName>
        <fullName evidence="1">Uncharacterized protein</fullName>
    </submittedName>
</protein>
<sequence length="107" mass="12561">MIEFFICSSWIVINLNGFKYRLRKTPKHLCGKHHQVINIFNNCSMTNSHLIFLSKPTLITVPPHNFAHKVEKQCGSCHLYRFKFRLSNLRKDCPISGKDKRTKMNVN</sequence>
<gene>
    <name evidence="1" type="ORF">EGR_10299</name>
</gene>
<keyword evidence="2" id="KW-1185">Reference proteome</keyword>
<dbReference type="RefSeq" id="XP_024346030.1">
    <property type="nucleotide sequence ID" value="XM_024499548.1"/>
</dbReference>
<evidence type="ECO:0000313" key="2">
    <source>
        <dbReference type="Proteomes" id="UP000019149"/>
    </source>
</evidence>
<dbReference type="Proteomes" id="UP000019149">
    <property type="component" value="Unassembled WGS sequence"/>
</dbReference>
<evidence type="ECO:0000313" key="1">
    <source>
        <dbReference type="EMBL" id="EUB54834.1"/>
    </source>
</evidence>
<organism evidence="1 2">
    <name type="scientific">Echinococcus granulosus</name>
    <name type="common">Hydatid tapeworm</name>
    <dbReference type="NCBI Taxonomy" id="6210"/>
    <lineage>
        <taxon>Eukaryota</taxon>
        <taxon>Metazoa</taxon>
        <taxon>Spiralia</taxon>
        <taxon>Lophotrochozoa</taxon>
        <taxon>Platyhelminthes</taxon>
        <taxon>Cestoda</taxon>
        <taxon>Eucestoda</taxon>
        <taxon>Cyclophyllidea</taxon>
        <taxon>Taeniidae</taxon>
        <taxon>Echinococcus</taxon>
        <taxon>Echinococcus granulosus group</taxon>
    </lineage>
</organism>
<reference evidence="1 2" key="1">
    <citation type="journal article" date="2013" name="Nat. Genet.">
        <title>The genome of the hydatid tapeworm Echinococcus granulosus.</title>
        <authorList>
            <person name="Zheng H."/>
            <person name="Zhang W."/>
            <person name="Zhang L."/>
            <person name="Zhang Z."/>
            <person name="Li J."/>
            <person name="Lu G."/>
            <person name="Zhu Y."/>
            <person name="Wang Y."/>
            <person name="Huang Y."/>
            <person name="Liu J."/>
            <person name="Kang H."/>
            <person name="Chen J."/>
            <person name="Wang L."/>
            <person name="Chen A."/>
            <person name="Yu S."/>
            <person name="Gao Z."/>
            <person name="Jin L."/>
            <person name="Gu W."/>
            <person name="Wang Z."/>
            <person name="Zhao L."/>
            <person name="Shi B."/>
            <person name="Wen H."/>
            <person name="Lin R."/>
            <person name="Jones M.K."/>
            <person name="Brejova B."/>
            <person name="Vinar T."/>
            <person name="Zhao G."/>
            <person name="McManus D.P."/>
            <person name="Chen Z."/>
            <person name="Zhou Y."/>
            <person name="Wang S."/>
        </authorList>
    </citation>
    <scope>NUCLEOTIDE SEQUENCE [LARGE SCALE GENOMIC DNA]</scope>
</reference>
<name>W6UMW0_ECHGR</name>
<dbReference type="CTD" id="36346014"/>
<dbReference type="KEGG" id="egl:EGR_10299"/>